<proteinExistence type="predicted"/>
<dbReference type="eggNOG" id="ENOG5033I9V">
    <property type="taxonomic scope" value="Bacteria"/>
</dbReference>
<dbReference type="Proteomes" id="UP000000233">
    <property type="component" value="Chromosome"/>
</dbReference>
<gene>
    <name evidence="2" type="ordered locus">PST_2911</name>
</gene>
<organism evidence="2 3">
    <name type="scientific">Stutzerimonas stutzeri (strain A1501)</name>
    <name type="common">Pseudomonas stutzeri</name>
    <dbReference type="NCBI Taxonomy" id="379731"/>
    <lineage>
        <taxon>Bacteria</taxon>
        <taxon>Pseudomonadati</taxon>
        <taxon>Pseudomonadota</taxon>
        <taxon>Gammaproteobacteria</taxon>
        <taxon>Pseudomonadales</taxon>
        <taxon>Pseudomonadaceae</taxon>
        <taxon>Stutzerimonas</taxon>
    </lineage>
</organism>
<dbReference type="KEGG" id="psa:PST_2911"/>
<sequence>MAVTSSKRIERCGESSQQHGSIIQAEPPGRSRLLALAGSRQTPAGGFSWPGLGQERQANMSDQDIERRIARDIAKWQRGVRDKGEPLQIDEGWLHTPQGLRLPFSVLKSAGVPPREVELLARRAAVREQLEACSDAQQRERLTRELSELEQNIAFRLEALQRLGRA</sequence>
<evidence type="ECO:0000256" key="1">
    <source>
        <dbReference type="SAM" id="MobiDB-lite"/>
    </source>
</evidence>
<evidence type="ECO:0000313" key="3">
    <source>
        <dbReference type="Proteomes" id="UP000000233"/>
    </source>
</evidence>
<feature type="region of interest" description="Disordered" evidence="1">
    <location>
        <begin position="1"/>
        <end position="63"/>
    </location>
</feature>
<accession>A4VNK6</accession>
<evidence type="ECO:0000313" key="2">
    <source>
        <dbReference type="EMBL" id="ABP80557.1"/>
    </source>
</evidence>
<name>A4VNK6_STUS1</name>
<dbReference type="EMBL" id="CP000304">
    <property type="protein sequence ID" value="ABP80557.1"/>
    <property type="molecule type" value="Genomic_DNA"/>
</dbReference>
<keyword evidence="3" id="KW-1185">Reference proteome</keyword>
<dbReference type="HOGENOM" id="CLU_1601305_0_0_6"/>
<protein>
    <recommendedName>
        <fullName evidence="4">DUF1992 domain-containing protein</fullName>
    </recommendedName>
</protein>
<dbReference type="AlphaFoldDB" id="A4VNK6"/>
<reference evidence="2 3" key="1">
    <citation type="journal article" date="2008" name="Proc. Natl. Acad. Sci. U.S.A.">
        <title>Nitrogen fixation island and rhizosphere competence traits in the genome of root-associated Pseudomonas stutzeri A1501.</title>
        <authorList>
            <person name="Yan Y."/>
            <person name="Yang J."/>
            <person name="Dou Y."/>
            <person name="Chen M."/>
            <person name="Ping S."/>
            <person name="Peng J."/>
            <person name="Lu W."/>
            <person name="Zhang W."/>
            <person name="Yao Z."/>
            <person name="Li H."/>
            <person name="Liu W."/>
            <person name="He S."/>
            <person name="Geng L."/>
            <person name="Zhang X."/>
            <person name="Yang F."/>
            <person name="Yu H."/>
            <person name="Zhan Y."/>
            <person name="Li D."/>
            <person name="Lin Z."/>
            <person name="Wang Y."/>
            <person name="Elmerich C."/>
            <person name="Lin M."/>
            <person name="Jin Q."/>
        </authorList>
    </citation>
    <scope>NUCLEOTIDE SEQUENCE [LARGE SCALE GENOMIC DNA]</scope>
    <source>
        <strain evidence="2 3">A1501</strain>
    </source>
</reference>
<evidence type="ECO:0008006" key="4">
    <source>
        <dbReference type="Google" id="ProtNLM"/>
    </source>
</evidence>